<dbReference type="InterPro" id="IPR031777">
    <property type="entry name" value="Sortilin_C"/>
</dbReference>
<feature type="domain" description="VPS10" evidence="7">
    <location>
        <begin position="134"/>
        <end position="651"/>
    </location>
</feature>
<evidence type="ECO:0000256" key="6">
    <source>
        <dbReference type="SAM" id="Phobius"/>
    </source>
</evidence>
<dbReference type="GO" id="GO:0006892">
    <property type="term" value="P:post-Golgi vesicle-mediated transport"/>
    <property type="evidence" value="ECO:0007669"/>
    <property type="project" value="TreeGrafter"/>
</dbReference>
<evidence type="ECO:0000256" key="1">
    <source>
        <dbReference type="ARBA" id="ARBA00004370"/>
    </source>
</evidence>
<dbReference type="InterPro" id="IPR031778">
    <property type="entry name" value="Sortilin_N"/>
</dbReference>
<dbReference type="STRING" id="1965070.A0A3S3PQB6"/>
<dbReference type="GO" id="GO:0016020">
    <property type="term" value="C:membrane"/>
    <property type="evidence" value="ECO:0007669"/>
    <property type="project" value="UniProtKB-SubCell"/>
</dbReference>
<dbReference type="FunFam" id="3.30.60.270:FF:000002">
    <property type="entry name" value="Sortilin-related receptor isoform A"/>
    <property type="match status" value="1"/>
</dbReference>
<dbReference type="PROSITE" id="PS00018">
    <property type="entry name" value="EF_HAND_1"/>
    <property type="match status" value="1"/>
</dbReference>
<gene>
    <name evidence="8" type="ORF">B4U79_15791</name>
</gene>
<accession>A0A3S3PQB6</accession>
<dbReference type="GO" id="GO:0005794">
    <property type="term" value="C:Golgi apparatus"/>
    <property type="evidence" value="ECO:0007669"/>
    <property type="project" value="TreeGrafter"/>
</dbReference>
<keyword evidence="6" id="KW-1133">Transmembrane helix</keyword>
<dbReference type="InterPro" id="IPR050310">
    <property type="entry name" value="VPS10-sortilin"/>
</dbReference>
<organism evidence="8 9">
    <name type="scientific">Dinothrombium tinctorium</name>
    <dbReference type="NCBI Taxonomy" id="1965070"/>
    <lineage>
        <taxon>Eukaryota</taxon>
        <taxon>Metazoa</taxon>
        <taxon>Ecdysozoa</taxon>
        <taxon>Arthropoda</taxon>
        <taxon>Chelicerata</taxon>
        <taxon>Arachnida</taxon>
        <taxon>Acari</taxon>
        <taxon>Acariformes</taxon>
        <taxon>Trombidiformes</taxon>
        <taxon>Prostigmata</taxon>
        <taxon>Anystina</taxon>
        <taxon>Parasitengona</taxon>
        <taxon>Trombidioidea</taxon>
        <taxon>Trombidiidae</taxon>
        <taxon>Dinothrombium</taxon>
    </lineage>
</organism>
<evidence type="ECO:0000256" key="2">
    <source>
        <dbReference type="ARBA" id="ARBA00022737"/>
    </source>
</evidence>
<dbReference type="Gene3D" id="2.10.70.80">
    <property type="match status" value="1"/>
</dbReference>
<dbReference type="InterPro" id="IPR006581">
    <property type="entry name" value="VPS10"/>
</dbReference>
<dbReference type="EMBL" id="NCKU01000117">
    <property type="protein sequence ID" value="RWS17123.1"/>
    <property type="molecule type" value="Genomic_DNA"/>
</dbReference>
<comment type="subcellular location">
    <subcellularLocation>
        <location evidence="1">Membrane</location>
    </subcellularLocation>
</comment>
<evidence type="ECO:0000259" key="7">
    <source>
        <dbReference type="SMART" id="SM00602"/>
    </source>
</evidence>
<dbReference type="InterPro" id="IPR015943">
    <property type="entry name" value="WD40/YVTN_repeat-like_dom_sf"/>
</dbReference>
<dbReference type="OrthoDB" id="6484126at2759"/>
<dbReference type="Proteomes" id="UP000285301">
    <property type="component" value="Unassembled WGS sequence"/>
</dbReference>
<keyword evidence="6" id="KW-0812">Transmembrane</keyword>
<dbReference type="SUPFAM" id="SSF110296">
    <property type="entry name" value="Oligoxyloglucan reducing end-specific cellobiohydrolase"/>
    <property type="match status" value="1"/>
</dbReference>
<dbReference type="SMART" id="SM00602">
    <property type="entry name" value="VPS10"/>
    <property type="match status" value="1"/>
</dbReference>
<feature type="transmembrane region" description="Helical" evidence="6">
    <location>
        <begin position="666"/>
        <end position="684"/>
    </location>
</feature>
<keyword evidence="9" id="KW-1185">Reference proteome</keyword>
<evidence type="ECO:0000256" key="4">
    <source>
        <dbReference type="ARBA" id="ARBA00023180"/>
    </source>
</evidence>
<evidence type="ECO:0000313" key="8">
    <source>
        <dbReference type="EMBL" id="RWS17123.1"/>
    </source>
</evidence>
<evidence type="ECO:0000256" key="5">
    <source>
        <dbReference type="SAM" id="MobiDB-lite"/>
    </source>
</evidence>
<dbReference type="PANTHER" id="PTHR12106:SF27">
    <property type="entry name" value="SORTILIN-RELATED RECEPTOR"/>
    <property type="match status" value="1"/>
</dbReference>
<dbReference type="Pfam" id="PF15901">
    <property type="entry name" value="Sortilin_C"/>
    <property type="match status" value="1"/>
</dbReference>
<protein>
    <submittedName>
        <fullName evidence="8">Sortilin-related receptor-like protein</fullName>
    </submittedName>
</protein>
<name>A0A3S3PQB6_9ACAR</name>
<feature type="region of interest" description="Disordered" evidence="5">
    <location>
        <begin position="52"/>
        <end position="73"/>
    </location>
</feature>
<sequence>MLRRATIAKVRSARDACAQRSNEDEFWQEMNRCLILTVFALISFKYGFTSPKSDEENARLDRRQQLSRETNEQRRELIGNESLSIDLSNNGTLNVSDFVSVFRLKDNNDRLLVHWAGEGSAVLICLTRKRLVKANKTDANSTSNVYFSFDYGDTFAKEERMKLGNGQKAQIETFYISLAQKGCFVFTDIVNNYLFTTKDFGKSFTTIPLKFTPTIVSLHKKNANLILALDKNDTKGNLWLSDNFGVNWLHVQSGVKSFSWGSDGDDESTVYMQYLSTDGIYILSSFSHRHKNDKKDWLRGITYFRIEGKYIFATKIASHSRSKNDTPLELWISYERIPFRKAIFPLSSSRKAIEYHITDVSDDQIMVAVTYNDSVTDLFLSNVKGNKFTLSLTNIVHLNYSKVSDDQTESSVDIHKVEGLKGIFIANRWKTPIHSASKAFENMESLITFNKGSRWLKLESPTVDVYGKEIDWDNEKIRVHGLMTEPGEKTATFTIFGSEANFSLHQWILVKINLTFLFDRKCSNDDFEFWSPHIPEESCLLGQKQRIQRRKPGRRCQNDAGYVRPVFTDICNCTYSDFECDFGFKQSNEGKTCIRDNSIKSSDSFAIPSDCKPGQTYNRTRGYRKIPGDECQFGISQELSYEVVPCPISSDNDFIDSFQKMQSSHISLILIIVCLVVVLGILVARHRRLRRSFLSFVNSHYDTRSESATILVTDGLDEEDTPIIRGFADDEPLVLA</sequence>
<keyword evidence="4" id="KW-0325">Glycoprotein</keyword>
<evidence type="ECO:0000313" key="9">
    <source>
        <dbReference type="Proteomes" id="UP000285301"/>
    </source>
</evidence>
<keyword evidence="3 6" id="KW-0472">Membrane</keyword>
<keyword evidence="8" id="KW-0675">Receptor</keyword>
<dbReference type="PANTHER" id="PTHR12106">
    <property type="entry name" value="SORTILIN RELATED"/>
    <property type="match status" value="1"/>
</dbReference>
<proteinExistence type="predicted"/>
<dbReference type="Pfam" id="PF15902">
    <property type="entry name" value="Sortilin-Vps10"/>
    <property type="match status" value="1"/>
</dbReference>
<keyword evidence="2" id="KW-0677">Repeat</keyword>
<evidence type="ECO:0000256" key="3">
    <source>
        <dbReference type="ARBA" id="ARBA00023136"/>
    </source>
</evidence>
<dbReference type="InterPro" id="IPR018247">
    <property type="entry name" value="EF_Hand_1_Ca_BS"/>
</dbReference>
<dbReference type="AlphaFoldDB" id="A0A3S3PQB6"/>
<dbReference type="Gene3D" id="3.30.60.270">
    <property type="match status" value="1"/>
</dbReference>
<reference evidence="8 9" key="1">
    <citation type="journal article" date="2018" name="Gigascience">
        <title>Genomes of trombidid mites reveal novel predicted allergens and laterally-transferred genes associated with secondary metabolism.</title>
        <authorList>
            <person name="Dong X."/>
            <person name="Chaisiri K."/>
            <person name="Xia D."/>
            <person name="Armstrong S.D."/>
            <person name="Fang Y."/>
            <person name="Donnelly M.J."/>
            <person name="Kadowaki T."/>
            <person name="McGarry J.W."/>
            <person name="Darby A.C."/>
            <person name="Makepeace B.L."/>
        </authorList>
    </citation>
    <scope>NUCLEOTIDE SEQUENCE [LARGE SCALE GENOMIC DNA]</scope>
    <source>
        <strain evidence="8">UoL-WK</strain>
    </source>
</reference>
<dbReference type="Gene3D" id="2.130.10.10">
    <property type="entry name" value="YVTN repeat-like/Quinoprotein amine dehydrogenase"/>
    <property type="match status" value="1"/>
</dbReference>
<comment type="caution">
    <text evidence="8">The sequence shown here is derived from an EMBL/GenBank/DDBJ whole genome shotgun (WGS) entry which is preliminary data.</text>
</comment>